<dbReference type="InterPro" id="IPR025560">
    <property type="entry name" value="Imm22"/>
</dbReference>
<dbReference type="AlphaFoldDB" id="A0A7Z9A533"/>
<evidence type="ECO:0000313" key="2">
    <source>
        <dbReference type="Proteomes" id="UP000282386"/>
    </source>
</evidence>
<proteinExistence type="predicted"/>
<organism evidence="1 2">
    <name type="scientific">Rothia aeria</name>
    <dbReference type="NCBI Taxonomy" id="172042"/>
    <lineage>
        <taxon>Bacteria</taxon>
        <taxon>Bacillati</taxon>
        <taxon>Actinomycetota</taxon>
        <taxon>Actinomycetes</taxon>
        <taxon>Micrococcales</taxon>
        <taxon>Micrococcaceae</taxon>
        <taxon>Rothia</taxon>
    </lineage>
</organism>
<reference evidence="1 2" key="1">
    <citation type="submission" date="2018-12" db="EMBL/GenBank/DDBJ databases">
        <authorList>
            <consortium name="Pathogen Informatics"/>
        </authorList>
    </citation>
    <scope>NUCLEOTIDE SEQUENCE [LARGE SCALE GENOMIC DNA]</scope>
    <source>
        <strain evidence="1 2">NCTC10207</strain>
    </source>
</reference>
<sequence length="131" mass="15039">MFLEEDDDRFDRVHLWLGTVTDSEDQYEQYFEQDSLPEGVFCPFCKDIGLDEEYDEDYIGIIPLFPKVVSLNKLLVEAAIDESELPAVKAKCKELGITKGNAILWYSDPDLKISPDKKYNGLTYIGEFRGD</sequence>
<dbReference type="Proteomes" id="UP000282386">
    <property type="component" value="Chromosome"/>
</dbReference>
<accession>A0A7Z9A533</accession>
<dbReference type="EMBL" id="LR134479">
    <property type="protein sequence ID" value="VEI24675.1"/>
    <property type="molecule type" value="Genomic_DNA"/>
</dbReference>
<name>A0A7Z9A533_9MICC</name>
<gene>
    <name evidence="1" type="ORF">NCTC10207_02200</name>
</gene>
<dbReference type="RefSeq" id="WP_126500663.1">
    <property type="nucleotide sequence ID" value="NZ_LR134479.1"/>
</dbReference>
<protein>
    <submittedName>
        <fullName evidence="1">Uncharacterized protein</fullName>
    </submittedName>
</protein>
<dbReference type="Pfam" id="PF14112">
    <property type="entry name" value="DUF4284"/>
    <property type="match status" value="1"/>
</dbReference>
<evidence type="ECO:0000313" key="1">
    <source>
        <dbReference type="EMBL" id="VEI24675.1"/>
    </source>
</evidence>